<sequence>MTSSSFRHALRPLPLLMLIILGVALWSNWRTDPVVTEHEGLSFASGELLDALSSSKSNLNIRIVERFRDRDGVKCAGFVRDDLSGIACDERGGWHLRLQRDGTSIATTDGERAKESDRALARAISKMKRAP</sequence>
<keyword evidence="3" id="KW-1185">Reference proteome</keyword>
<gene>
    <name evidence="2" type="ORF">IDJ81_10610</name>
</gene>
<dbReference type="EMBL" id="CP061510">
    <property type="protein sequence ID" value="QSB43804.1"/>
    <property type="molecule type" value="Genomic_DNA"/>
</dbReference>
<feature type="transmembrane region" description="Helical" evidence="1">
    <location>
        <begin position="12"/>
        <end position="29"/>
    </location>
</feature>
<keyword evidence="1" id="KW-0812">Transmembrane</keyword>
<name>A0ABX7K739_9SPHN</name>
<reference evidence="2 3" key="1">
    <citation type="submission" date="2020-09" db="EMBL/GenBank/DDBJ databases">
        <title>Complete genome sequence of altererythrobacter flavus SS-21NJ, isolated from Dongying oil sludge in Shandong province.</title>
        <authorList>
            <person name="Sun S."/>
            <person name="Zhang Z."/>
        </authorList>
    </citation>
    <scope>NUCLEOTIDE SEQUENCE [LARGE SCALE GENOMIC DNA]</scope>
    <source>
        <strain evidence="2 3">SS-21NJ</strain>
    </source>
</reference>
<keyword evidence="1" id="KW-1133">Transmembrane helix</keyword>
<accession>A0ABX7K739</accession>
<evidence type="ECO:0000256" key="1">
    <source>
        <dbReference type="SAM" id="Phobius"/>
    </source>
</evidence>
<dbReference type="RefSeq" id="WP_205441088.1">
    <property type="nucleotide sequence ID" value="NZ_CP061510.1"/>
</dbReference>
<dbReference type="Proteomes" id="UP000663637">
    <property type="component" value="Chromosome"/>
</dbReference>
<evidence type="ECO:0000313" key="2">
    <source>
        <dbReference type="EMBL" id="QSB43804.1"/>
    </source>
</evidence>
<evidence type="ECO:0000313" key="3">
    <source>
        <dbReference type="Proteomes" id="UP000663637"/>
    </source>
</evidence>
<proteinExistence type="predicted"/>
<organism evidence="2 3">
    <name type="scientific">Tsuneonella flava</name>
    <dbReference type="NCBI Taxonomy" id="2055955"/>
    <lineage>
        <taxon>Bacteria</taxon>
        <taxon>Pseudomonadati</taxon>
        <taxon>Pseudomonadota</taxon>
        <taxon>Alphaproteobacteria</taxon>
        <taxon>Sphingomonadales</taxon>
        <taxon>Erythrobacteraceae</taxon>
        <taxon>Tsuneonella</taxon>
    </lineage>
</organism>
<protein>
    <submittedName>
        <fullName evidence="2">Uncharacterized protein</fullName>
    </submittedName>
</protein>
<keyword evidence="1" id="KW-0472">Membrane</keyword>